<dbReference type="STRING" id="639004.SAMN04488239_10194"/>
<dbReference type="SUPFAM" id="SSF53067">
    <property type="entry name" value="Actin-like ATPase domain"/>
    <property type="match status" value="2"/>
</dbReference>
<dbReference type="GO" id="GO:0016301">
    <property type="term" value="F:kinase activity"/>
    <property type="evidence" value="ECO:0007669"/>
    <property type="project" value="UniProtKB-KW"/>
</dbReference>
<dbReference type="InterPro" id="IPR043129">
    <property type="entry name" value="ATPase_NBD"/>
</dbReference>
<dbReference type="RefSeq" id="WP_093026753.1">
    <property type="nucleotide sequence ID" value="NZ_FMZV01000001.1"/>
</dbReference>
<evidence type="ECO:0000313" key="3">
    <source>
        <dbReference type="Proteomes" id="UP000199628"/>
    </source>
</evidence>
<dbReference type="AlphaFoldDB" id="A0A1G6IDI4"/>
<accession>A0A1G6IDI4</accession>
<gene>
    <name evidence="2" type="ORF">SAMN04488239_10194</name>
</gene>
<sequence length="296" mass="30297">MTESPSHPVIAVDGGGTSCRFALVSAGVRHEVKLGSANVFSDFESALTVVNTGLSGLLAQAGLPAQAIAEIPVFAGLAGVIDPDMARKVAMLIDAPVVEVADDRVPAVVGALGDADGALISAGTGSFVGCQSAGRITLIGGHGWLLGDDASGGWLGQALLRRCLRALDGIDARTELIDFTLREFDNNASQVIIFSASARPKDFARLAPPIFDAADTGDPVAVSLVRSGADYLVDALRALGQADTGPVHLHGSVAPRYLRYLPETIAARVTPATGTALDGGLILARRLAQRMAGGPA</sequence>
<dbReference type="InterPro" id="IPR002731">
    <property type="entry name" value="ATPase_BadF"/>
</dbReference>
<proteinExistence type="predicted"/>
<dbReference type="PANTHER" id="PTHR43190">
    <property type="entry name" value="N-ACETYL-D-GLUCOSAMINE KINASE"/>
    <property type="match status" value="1"/>
</dbReference>
<keyword evidence="2" id="KW-0808">Transferase</keyword>
<name>A0A1G6IDI4_9RHOB</name>
<reference evidence="3" key="1">
    <citation type="submission" date="2016-10" db="EMBL/GenBank/DDBJ databases">
        <authorList>
            <person name="Varghese N."/>
            <person name="Submissions S."/>
        </authorList>
    </citation>
    <scope>NUCLEOTIDE SEQUENCE [LARGE SCALE GENOMIC DNA]</scope>
    <source>
        <strain evidence="3">CGMCC 1.9108</strain>
    </source>
</reference>
<protein>
    <submittedName>
        <fullName evidence="2">Glucosamine kinase</fullName>
    </submittedName>
</protein>
<dbReference type="Gene3D" id="3.30.420.40">
    <property type="match status" value="2"/>
</dbReference>
<feature type="domain" description="ATPase BadF/BadG/BcrA/BcrD type" evidence="1">
    <location>
        <begin position="12"/>
        <end position="258"/>
    </location>
</feature>
<dbReference type="Pfam" id="PF01869">
    <property type="entry name" value="BcrAD_BadFG"/>
    <property type="match status" value="1"/>
</dbReference>
<dbReference type="PANTHER" id="PTHR43190:SF3">
    <property type="entry name" value="N-ACETYL-D-GLUCOSAMINE KINASE"/>
    <property type="match status" value="1"/>
</dbReference>
<keyword evidence="2" id="KW-0418">Kinase</keyword>
<keyword evidence="3" id="KW-1185">Reference proteome</keyword>
<dbReference type="OrthoDB" id="63487at2"/>
<dbReference type="CDD" id="cd24082">
    <property type="entry name" value="ASKHA_NBD_GspK-like"/>
    <property type="match status" value="1"/>
</dbReference>
<organism evidence="2 3">
    <name type="scientific">Ruegeria marina</name>
    <dbReference type="NCBI Taxonomy" id="639004"/>
    <lineage>
        <taxon>Bacteria</taxon>
        <taxon>Pseudomonadati</taxon>
        <taxon>Pseudomonadota</taxon>
        <taxon>Alphaproteobacteria</taxon>
        <taxon>Rhodobacterales</taxon>
        <taxon>Roseobacteraceae</taxon>
        <taxon>Ruegeria</taxon>
    </lineage>
</organism>
<dbReference type="Proteomes" id="UP000199628">
    <property type="component" value="Unassembled WGS sequence"/>
</dbReference>
<dbReference type="EMBL" id="FMZV01000001">
    <property type="protein sequence ID" value="SDC04551.1"/>
    <property type="molecule type" value="Genomic_DNA"/>
</dbReference>
<dbReference type="InterPro" id="IPR052519">
    <property type="entry name" value="Euk-type_GlcNAc_Kinase"/>
</dbReference>
<evidence type="ECO:0000313" key="2">
    <source>
        <dbReference type="EMBL" id="SDC04551.1"/>
    </source>
</evidence>
<evidence type="ECO:0000259" key="1">
    <source>
        <dbReference type="Pfam" id="PF01869"/>
    </source>
</evidence>